<keyword evidence="2" id="KW-1185">Reference proteome</keyword>
<reference evidence="1" key="1">
    <citation type="submission" date="2022-03" db="EMBL/GenBank/DDBJ databases">
        <authorList>
            <person name="Martin H S."/>
        </authorList>
    </citation>
    <scope>NUCLEOTIDE SEQUENCE</scope>
</reference>
<sequence>MSVVGGKYLTILYAVAPDALNHVSCMQIGASGSAAVVYIYLRLVRISEGLSYTLQLLRIEQLRHPP</sequence>
<evidence type="ECO:0000313" key="1">
    <source>
        <dbReference type="EMBL" id="CAH2065086.1"/>
    </source>
</evidence>
<feature type="non-terminal residue" evidence="1">
    <location>
        <position position="66"/>
    </location>
</feature>
<dbReference type="Proteomes" id="UP000837857">
    <property type="component" value="Chromosome 30"/>
</dbReference>
<name>A0ABN8IU21_9NEOP</name>
<organism evidence="1 2">
    <name type="scientific">Iphiclides podalirius</name>
    <name type="common">scarce swallowtail</name>
    <dbReference type="NCBI Taxonomy" id="110791"/>
    <lineage>
        <taxon>Eukaryota</taxon>
        <taxon>Metazoa</taxon>
        <taxon>Ecdysozoa</taxon>
        <taxon>Arthropoda</taxon>
        <taxon>Hexapoda</taxon>
        <taxon>Insecta</taxon>
        <taxon>Pterygota</taxon>
        <taxon>Neoptera</taxon>
        <taxon>Endopterygota</taxon>
        <taxon>Lepidoptera</taxon>
        <taxon>Glossata</taxon>
        <taxon>Ditrysia</taxon>
        <taxon>Papilionoidea</taxon>
        <taxon>Papilionidae</taxon>
        <taxon>Papilioninae</taxon>
        <taxon>Iphiclides</taxon>
    </lineage>
</organism>
<accession>A0ABN8IU21</accession>
<proteinExistence type="predicted"/>
<protein>
    <submittedName>
        <fullName evidence="1">Uncharacterized protein</fullName>
    </submittedName>
</protein>
<gene>
    <name evidence="1" type="ORF">IPOD504_LOCUS13031</name>
</gene>
<dbReference type="EMBL" id="OW152842">
    <property type="protein sequence ID" value="CAH2065086.1"/>
    <property type="molecule type" value="Genomic_DNA"/>
</dbReference>
<evidence type="ECO:0000313" key="2">
    <source>
        <dbReference type="Proteomes" id="UP000837857"/>
    </source>
</evidence>